<sequence>MQIDIPPRKPKAESIIPMINVVFLLLIFFLLTAQIAPREPFEITPPESEAETAARDNGVLYISAEGQLAYNDARGEDVWPLIAERDVPEALEIRADSQMPARHLAAVLKQLRQTTDSGAQLVVNGG</sequence>
<dbReference type="Pfam" id="PF02472">
    <property type="entry name" value="ExbD"/>
    <property type="match status" value="1"/>
</dbReference>
<name>A0ABT4ZCU9_9RHOB</name>
<keyword evidence="7" id="KW-0813">Transport</keyword>
<comment type="similarity">
    <text evidence="2 7">Belongs to the ExbD/TolR family.</text>
</comment>
<dbReference type="InterPro" id="IPR003400">
    <property type="entry name" value="ExbD"/>
</dbReference>
<comment type="subcellular location">
    <subcellularLocation>
        <location evidence="1">Cell membrane</location>
        <topology evidence="1">Single-pass membrane protein</topology>
    </subcellularLocation>
    <subcellularLocation>
        <location evidence="7">Cell membrane</location>
        <topology evidence="7">Single-pass type II membrane protein</topology>
    </subcellularLocation>
</comment>
<evidence type="ECO:0000313" key="10">
    <source>
        <dbReference type="Proteomes" id="UP001165641"/>
    </source>
</evidence>
<keyword evidence="5 8" id="KW-1133">Transmembrane helix</keyword>
<evidence type="ECO:0000256" key="6">
    <source>
        <dbReference type="ARBA" id="ARBA00023136"/>
    </source>
</evidence>
<evidence type="ECO:0000256" key="7">
    <source>
        <dbReference type="RuleBase" id="RU003879"/>
    </source>
</evidence>
<dbReference type="PANTHER" id="PTHR30558">
    <property type="entry name" value="EXBD MEMBRANE COMPONENT OF PMF-DRIVEN MACROMOLECULE IMPORT SYSTEM"/>
    <property type="match status" value="1"/>
</dbReference>
<keyword evidence="6 8" id="KW-0472">Membrane</keyword>
<evidence type="ECO:0000256" key="8">
    <source>
        <dbReference type="SAM" id="Phobius"/>
    </source>
</evidence>
<keyword evidence="7" id="KW-0653">Protein transport</keyword>
<evidence type="ECO:0000256" key="1">
    <source>
        <dbReference type="ARBA" id="ARBA00004162"/>
    </source>
</evidence>
<dbReference type="RefSeq" id="WP_271888315.1">
    <property type="nucleotide sequence ID" value="NZ_JAQBIE010000007.1"/>
</dbReference>
<accession>A0ABT4ZCU9</accession>
<evidence type="ECO:0000256" key="3">
    <source>
        <dbReference type="ARBA" id="ARBA00022475"/>
    </source>
</evidence>
<evidence type="ECO:0000256" key="4">
    <source>
        <dbReference type="ARBA" id="ARBA00022692"/>
    </source>
</evidence>
<dbReference type="EMBL" id="JAQBIE010000007">
    <property type="protein sequence ID" value="MDB6177189.1"/>
    <property type="molecule type" value="Genomic_DNA"/>
</dbReference>
<keyword evidence="10" id="KW-1185">Reference proteome</keyword>
<feature type="transmembrane region" description="Helical" evidence="8">
    <location>
        <begin position="15"/>
        <end position="33"/>
    </location>
</feature>
<gene>
    <name evidence="9" type="ORF">PAF17_06665</name>
</gene>
<keyword evidence="3" id="KW-1003">Cell membrane</keyword>
<evidence type="ECO:0000313" key="9">
    <source>
        <dbReference type="EMBL" id="MDB6177189.1"/>
    </source>
</evidence>
<evidence type="ECO:0000256" key="5">
    <source>
        <dbReference type="ARBA" id="ARBA00022989"/>
    </source>
</evidence>
<keyword evidence="4 7" id="KW-0812">Transmembrane</keyword>
<protein>
    <submittedName>
        <fullName evidence="9">Biopolymer transporter ExbD</fullName>
    </submittedName>
</protein>
<dbReference type="PANTHER" id="PTHR30558:SF3">
    <property type="entry name" value="BIOPOLYMER TRANSPORT PROTEIN EXBD-RELATED"/>
    <property type="match status" value="1"/>
</dbReference>
<organism evidence="9 10">
    <name type="scientific">Paracoccus onchidii</name>
    <dbReference type="NCBI Taxonomy" id="3017813"/>
    <lineage>
        <taxon>Bacteria</taxon>
        <taxon>Pseudomonadati</taxon>
        <taxon>Pseudomonadota</taxon>
        <taxon>Alphaproteobacteria</taxon>
        <taxon>Rhodobacterales</taxon>
        <taxon>Paracoccaceae</taxon>
        <taxon>Paracoccus</taxon>
    </lineage>
</organism>
<dbReference type="Proteomes" id="UP001165641">
    <property type="component" value="Unassembled WGS sequence"/>
</dbReference>
<comment type="caution">
    <text evidence="9">The sequence shown here is derived from an EMBL/GenBank/DDBJ whole genome shotgun (WGS) entry which is preliminary data.</text>
</comment>
<reference evidence="9" key="1">
    <citation type="submission" date="2022-12" db="EMBL/GenBank/DDBJ databases">
        <title>Paracoccus onchidii sp. nov., isolated from a marine invertebrate from the South China Sea.</title>
        <authorList>
            <person name="Xu S."/>
            <person name="Liu Z."/>
            <person name="Xu Y."/>
        </authorList>
    </citation>
    <scope>NUCLEOTIDE SEQUENCE</scope>
    <source>
        <strain evidence="9">Z330</strain>
    </source>
</reference>
<proteinExistence type="inferred from homology"/>
<evidence type="ECO:0000256" key="2">
    <source>
        <dbReference type="ARBA" id="ARBA00005811"/>
    </source>
</evidence>